<name>A0A6M0CK17_9FLAO</name>
<reference evidence="2 3" key="1">
    <citation type="submission" date="2020-01" db="EMBL/GenBank/DDBJ databases">
        <title>Spongiivirga citrea KCTC 32990T.</title>
        <authorList>
            <person name="Wang G."/>
        </authorList>
    </citation>
    <scope>NUCLEOTIDE SEQUENCE [LARGE SCALE GENOMIC DNA]</scope>
    <source>
        <strain evidence="2 3">KCTC 32990</strain>
    </source>
</reference>
<organism evidence="2 3">
    <name type="scientific">Spongiivirga citrea</name>
    <dbReference type="NCBI Taxonomy" id="1481457"/>
    <lineage>
        <taxon>Bacteria</taxon>
        <taxon>Pseudomonadati</taxon>
        <taxon>Bacteroidota</taxon>
        <taxon>Flavobacteriia</taxon>
        <taxon>Flavobacteriales</taxon>
        <taxon>Flavobacteriaceae</taxon>
        <taxon>Spongiivirga</taxon>
    </lineage>
</organism>
<evidence type="ECO:0000313" key="2">
    <source>
        <dbReference type="EMBL" id="NER17962.1"/>
    </source>
</evidence>
<evidence type="ECO:0000256" key="1">
    <source>
        <dbReference type="SAM" id="SignalP"/>
    </source>
</evidence>
<keyword evidence="1" id="KW-0732">Signal</keyword>
<dbReference type="RefSeq" id="WP_164032648.1">
    <property type="nucleotide sequence ID" value="NZ_JAABOQ010000005.1"/>
</dbReference>
<dbReference type="EMBL" id="JAABOQ010000005">
    <property type="protein sequence ID" value="NER17962.1"/>
    <property type="molecule type" value="Genomic_DNA"/>
</dbReference>
<evidence type="ECO:0008006" key="4">
    <source>
        <dbReference type="Google" id="ProtNLM"/>
    </source>
</evidence>
<protein>
    <recommendedName>
        <fullName evidence="4">Tetratricopeptide repeat protein</fullName>
    </recommendedName>
</protein>
<dbReference type="SUPFAM" id="SSF48452">
    <property type="entry name" value="TPR-like"/>
    <property type="match status" value="1"/>
</dbReference>
<evidence type="ECO:0000313" key="3">
    <source>
        <dbReference type="Proteomes" id="UP000474296"/>
    </source>
</evidence>
<dbReference type="Gene3D" id="1.25.40.10">
    <property type="entry name" value="Tetratricopeptide repeat domain"/>
    <property type="match status" value="1"/>
</dbReference>
<proteinExistence type="predicted"/>
<dbReference type="AlphaFoldDB" id="A0A6M0CK17"/>
<feature type="signal peptide" evidence="1">
    <location>
        <begin position="1"/>
        <end position="18"/>
    </location>
</feature>
<feature type="chain" id="PRO_5026691140" description="Tetratricopeptide repeat protein" evidence="1">
    <location>
        <begin position="19"/>
        <end position="234"/>
    </location>
</feature>
<keyword evidence="3" id="KW-1185">Reference proteome</keyword>
<comment type="caution">
    <text evidence="2">The sequence shown here is derived from an EMBL/GenBank/DDBJ whole genome shotgun (WGS) entry which is preliminary data.</text>
</comment>
<gene>
    <name evidence="2" type="ORF">GWK10_12115</name>
</gene>
<dbReference type="Proteomes" id="UP000474296">
    <property type="component" value="Unassembled WGS sequence"/>
</dbReference>
<accession>A0A6M0CK17</accession>
<sequence length="234" mass="26061">MKQLICVLGMIAAFGMTAQSNSELTKHYEAYYAQMKKQGDVQGVINALTHLNVLKPDQGRTDTLAYLYANGRNYLQALNTLGIEKNATDSDLAVEVKAISLKAMNQLPRAIEHYEELNKRTPNAYLAYELADLKIQTNDAAGAATHITYGLANAKDDMKRAFYETQQPYEVGLKAAFTYLRGLVELRKDQNNLDGAMVYINQALNMDPNFNMARISRDALENRKKQAAAAATKN</sequence>
<dbReference type="InterPro" id="IPR011990">
    <property type="entry name" value="TPR-like_helical_dom_sf"/>
</dbReference>